<dbReference type="Proteomes" id="UP000001194">
    <property type="component" value="Unassembled WGS sequence"/>
</dbReference>
<dbReference type="GeneID" id="6080042"/>
<dbReference type="InterPro" id="IPR036047">
    <property type="entry name" value="F-box-like_dom_sf"/>
</dbReference>
<keyword evidence="3" id="KW-1185">Reference proteome</keyword>
<dbReference type="Pfam" id="PF12937">
    <property type="entry name" value="F-box-like"/>
    <property type="match status" value="1"/>
</dbReference>
<name>B0DKA9_LACBS</name>
<dbReference type="HOGENOM" id="CLU_509060_0_0_1"/>
<evidence type="ECO:0000313" key="3">
    <source>
        <dbReference type="Proteomes" id="UP000001194"/>
    </source>
</evidence>
<dbReference type="InterPro" id="IPR001810">
    <property type="entry name" value="F-box_dom"/>
</dbReference>
<evidence type="ECO:0000313" key="2">
    <source>
        <dbReference type="EMBL" id="EDR04911.1"/>
    </source>
</evidence>
<accession>B0DKA9</accession>
<dbReference type="RefSeq" id="XP_001884301.1">
    <property type="nucleotide sequence ID" value="XM_001884266.1"/>
</dbReference>
<dbReference type="SUPFAM" id="SSF81383">
    <property type="entry name" value="F-box domain"/>
    <property type="match status" value="1"/>
</dbReference>
<dbReference type="EMBL" id="DS547115">
    <property type="protein sequence ID" value="EDR04911.1"/>
    <property type="molecule type" value="Genomic_DNA"/>
</dbReference>
<dbReference type="Gene3D" id="1.20.1280.50">
    <property type="match status" value="1"/>
</dbReference>
<protein>
    <submittedName>
        <fullName evidence="2">Predicted protein</fullName>
    </submittedName>
</protein>
<feature type="domain" description="F-box" evidence="1">
    <location>
        <begin position="65"/>
        <end position="117"/>
    </location>
</feature>
<organism evidence="3">
    <name type="scientific">Laccaria bicolor (strain S238N-H82 / ATCC MYA-4686)</name>
    <name type="common">Bicoloured deceiver</name>
    <name type="synonym">Laccaria laccata var. bicolor</name>
    <dbReference type="NCBI Taxonomy" id="486041"/>
    <lineage>
        <taxon>Eukaryota</taxon>
        <taxon>Fungi</taxon>
        <taxon>Dikarya</taxon>
        <taxon>Basidiomycota</taxon>
        <taxon>Agaricomycotina</taxon>
        <taxon>Agaricomycetes</taxon>
        <taxon>Agaricomycetidae</taxon>
        <taxon>Agaricales</taxon>
        <taxon>Agaricineae</taxon>
        <taxon>Hydnangiaceae</taxon>
        <taxon>Laccaria</taxon>
    </lineage>
</organism>
<dbReference type="KEGG" id="lbc:LACBIDRAFT_330103"/>
<proteinExistence type="predicted"/>
<dbReference type="InParanoid" id="B0DKA9"/>
<reference evidence="2 3" key="1">
    <citation type="journal article" date="2008" name="Nature">
        <title>The genome of Laccaria bicolor provides insights into mycorrhizal symbiosis.</title>
        <authorList>
            <person name="Martin F."/>
            <person name="Aerts A."/>
            <person name="Ahren D."/>
            <person name="Brun A."/>
            <person name="Danchin E.G.J."/>
            <person name="Duchaussoy F."/>
            <person name="Gibon J."/>
            <person name="Kohler A."/>
            <person name="Lindquist E."/>
            <person name="Pereda V."/>
            <person name="Salamov A."/>
            <person name="Shapiro H.J."/>
            <person name="Wuyts J."/>
            <person name="Blaudez D."/>
            <person name="Buee M."/>
            <person name="Brokstein P."/>
            <person name="Canbaeck B."/>
            <person name="Cohen D."/>
            <person name="Courty P.E."/>
            <person name="Coutinho P.M."/>
            <person name="Delaruelle C."/>
            <person name="Detter J.C."/>
            <person name="Deveau A."/>
            <person name="DiFazio S."/>
            <person name="Duplessis S."/>
            <person name="Fraissinet-Tachet L."/>
            <person name="Lucic E."/>
            <person name="Frey-Klett P."/>
            <person name="Fourrey C."/>
            <person name="Feussner I."/>
            <person name="Gay G."/>
            <person name="Grimwood J."/>
            <person name="Hoegger P.J."/>
            <person name="Jain P."/>
            <person name="Kilaru S."/>
            <person name="Labbe J."/>
            <person name="Lin Y.C."/>
            <person name="Legue V."/>
            <person name="Le Tacon F."/>
            <person name="Marmeisse R."/>
            <person name="Melayah D."/>
            <person name="Montanini B."/>
            <person name="Muratet M."/>
            <person name="Nehls U."/>
            <person name="Niculita-Hirzel H."/>
            <person name="Oudot-Le Secq M.P."/>
            <person name="Peter M."/>
            <person name="Quesneville H."/>
            <person name="Rajashekar B."/>
            <person name="Reich M."/>
            <person name="Rouhier N."/>
            <person name="Schmutz J."/>
            <person name="Yin T."/>
            <person name="Chalot M."/>
            <person name="Henrissat B."/>
            <person name="Kuees U."/>
            <person name="Lucas S."/>
            <person name="Van de Peer Y."/>
            <person name="Podila G.K."/>
            <person name="Polle A."/>
            <person name="Pukkila P.J."/>
            <person name="Richardson P.M."/>
            <person name="Rouze P."/>
            <person name="Sanders I.R."/>
            <person name="Stajich J.E."/>
            <person name="Tunlid A."/>
            <person name="Tuskan G."/>
            <person name="Grigoriev I.V."/>
        </authorList>
    </citation>
    <scope>NUCLEOTIDE SEQUENCE [LARGE SCALE GENOMIC DNA]</scope>
    <source>
        <strain evidence="3">S238N-H82 / ATCC MYA-4686</strain>
    </source>
</reference>
<dbReference type="OrthoDB" id="3251489at2759"/>
<gene>
    <name evidence="2" type="ORF">LACBIDRAFT_330103</name>
</gene>
<sequence length="602" mass="66931">MPRPQIFPRLDDLSRRSSVSRVVSHGLSQDPYETDRGQNAFIPDSAWRSALLSPRRTSFADQGLFDRLPVELHVEIFSHCLSPFPILSVKEAPFLIALVCKAWKELVYNTPRLWSSFEIEIRGSPSGTLADSDLRLSRLMKIWLQRSGSKYPLSVRVVHDPLGRVDDVRSAPLLLDIIKHARRWRHVEFVVPSASLAVLQNTLPEDFPTLRSLTIQMKGLWNSSAGLDIRTAGIPWAQLTALDLQVESHVLTLDECLELLTKAVNLTSCTLNAECVLSSQAPDCQSLQLPSLTSLHLILQGGTSALAEEPEASLTSFLNYFTGMELESFHVEWLVRSRSWSGTHPAFVSFLQGLSPSLRSLSFAYLPLEEAELMECLAQLPYLTGMDLRFSLGDRVNDPITDGLLQHYTLPSSITSLSPSSLPSFHPSLSLPSLFSSLDKKKKHPRADSPILGPPLILPALERLYLQCNGESCTNTALLALIQSRWNPNARKDLSLAMSLKYVHFVSMKPADWDVQMQVKQWKEEERTGKPNGNANMLFRTGLFKGFTADPYSSSAEVGDATLRLNGINQRGFLTREGVGSYQAAAALQKLAVNWTSAQNIV</sequence>
<dbReference type="AlphaFoldDB" id="B0DKA9"/>
<evidence type="ECO:0000259" key="1">
    <source>
        <dbReference type="Pfam" id="PF12937"/>
    </source>
</evidence>